<dbReference type="EMBL" id="CP090174">
    <property type="protein sequence ID" value="UJO24138.1"/>
    <property type="molecule type" value="Genomic_DNA"/>
</dbReference>
<proteinExistence type="predicted"/>
<dbReference type="Proteomes" id="UP000756132">
    <property type="component" value="Chromosome 12"/>
</dbReference>
<dbReference type="OrthoDB" id="3649915at2759"/>
<dbReference type="AlphaFoldDB" id="A0A9Q8PKH4"/>
<reference evidence="1" key="2">
    <citation type="journal article" date="2022" name="Microb. Genom.">
        <title>A chromosome-scale genome assembly of the tomato pathogen Cladosporium fulvum reveals a compartmentalized genome architecture and the presence of a dispensable chromosome.</title>
        <authorList>
            <person name="Zaccaron A.Z."/>
            <person name="Chen L.H."/>
            <person name="Samaras A."/>
            <person name="Stergiopoulos I."/>
        </authorList>
    </citation>
    <scope>NUCLEOTIDE SEQUENCE</scope>
    <source>
        <strain evidence="1">Race5_Kim</strain>
    </source>
</reference>
<dbReference type="RefSeq" id="XP_047768504.1">
    <property type="nucleotide sequence ID" value="XM_047912981.1"/>
</dbReference>
<organism evidence="1 2">
    <name type="scientific">Passalora fulva</name>
    <name type="common">Tomato leaf mold</name>
    <name type="synonym">Cladosporium fulvum</name>
    <dbReference type="NCBI Taxonomy" id="5499"/>
    <lineage>
        <taxon>Eukaryota</taxon>
        <taxon>Fungi</taxon>
        <taxon>Dikarya</taxon>
        <taxon>Ascomycota</taxon>
        <taxon>Pezizomycotina</taxon>
        <taxon>Dothideomycetes</taxon>
        <taxon>Dothideomycetidae</taxon>
        <taxon>Mycosphaerellales</taxon>
        <taxon>Mycosphaerellaceae</taxon>
        <taxon>Fulvia</taxon>
    </lineage>
</organism>
<dbReference type="KEGG" id="ffu:CLAFUR5_13833"/>
<gene>
    <name evidence="1" type="ORF">CLAFUR5_13833</name>
</gene>
<sequence length="190" mass="21887">MASFNFNHLTFPMQAVPQQSTLPYYHLTDCCDIRLSDIKNLLLMKRVPFKTAATHKRCTVLLNRAERGLMSYEDCTIEELQRFLQQRGFAREPPSQHTRLVRLLEKMDNRAKFERFLELPPELRNAVYGFHLGGLGVLQATKRERDSRSGSPVLVKRVVAPPLCLASKQLRQEAMLLFSGKRPLRSDMKG</sequence>
<reference evidence="1" key="1">
    <citation type="submission" date="2021-12" db="EMBL/GenBank/DDBJ databases">
        <authorList>
            <person name="Zaccaron A."/>
            <person name="Stergiopoulos I."/>
        </authorList>
    </citation>
    <scope>NUCLEOTIDE SEQUENCE</scope>
    <source>
        <strain evidence="1">Race5_Kim</strain>
    </source>
</reference>
<keyword evidence="2" id="KW-1185">Reference proteome</keyword>
<accession>A0A9Q8PKH4</accession>
<protein>
    <submittedName>
        <fullName evidence="1">Uncharacterized protein</fullName>
    </submittedName>
</protein>
<name>A0A9Q8PKH4_PASFU</name>
<evidence type="ECO:0000313" key="2">
    <source>
        <dbReference type="Proteomes" id="UP000756132"/>
    </source>
</evidence>
<evidence type="ECO:0000313" key="1">
    <source>
        <dbReference type="EMBL" id="UJO24138.1"/>
    </source>
</evidence>
<dbReference type="GeneID" id="71993711"/>